<dbReference type="Gene3D" id="1.25.10.10">
    <property type="entry name" value="Leucine-rich Repeat Variant"/>
    <property type="match status" value="2"/>
</dbReference>
<evidence type="ECO:0000256" key="2">
    <source>
        <dbReference type="ARBA" id="ARBA00022786"/>
    </source>
</evidence>
<keyword evidence="1" id="KW-0677">Repeat</keyword>
<dbReference type="PANTHER" id="PTHR23315:SF129">
    <property type="entry name" value="ARM REPEAT SUPERFAMILY PROTEIN"/>
    <property type="match status" value="1"/>
</dbReference>
<dbReference type="Proteomes" id="UP000653305">
    <property type="component" value="Unassembled WGS sequence"/>
</dbReference>
<dbReference type="Pfam" id="PF25598">
    <property type="entry name" value="ARM_PUB"/>
    <property type="match status" value="1"/>
</dbReference>
<evidence type="ECO:0000313" key="6">
    <source>
        <dbReference type="Proteomes" id="UP000653305"/>
    </source>
</evidence>
<organism evidence="5 6">
    <name type="scientific">Phtheirospermum japonicum</name>
    <dbReference type="NCBI Taxonomy" id="374723"/>
    <lineage>
        <taxon>Eukaryota</taxon>
        <taxon>Viridiplantae</taxon>
        <taxon>Streptophyta</taxon>
        <taxon>Embryophyta</taxon>
        <taxon>Tracheophyta</taxon>
        <taxon>Spermatophyta</taxon>
        <taxon>Magnoliopsida</taxon>
        <taxon>eudicotyledons</taxon>
        <taxon>Gunneridae</taxon>
        <taxon>Pentapetalae</taxon>
        <taxon>asterids</taxon>
        <taxon>lamiids</taxon>
        <taxon>Lamiales</taxon>
        <taxon>Orobanchaceae</taxon>
        <taxon>Orobanchaceae incertae sedis</taxon>
        <taxon>Phtheirospermum</taxon>
    </lineage>
</organism>
<dbReference type="EMBL" id="BMAC01000386">
    <property type="protein sequence ID" value="GFP95404.1"/>
    <property type="molecule type" value="Genomic_DNA"/>
</dbReference>
<accession>A0A830CGA5</accession>
<evidence type="ECO:0000313" key="5">
    <source>
        <dbReference type="EMBL" id="GFP95404.1"/>
    </source>
</evidence>
<dbReference type="AlphaFoldDB" id="A0A830CGA5"/>
<evidence type="ECO:0000256" key="1">
    <source>
        <dbReference type="ARBA" id="ARBA00022737"/>
    </source>
</evidence>
<dbReference type="PROSITE" id="PS50176">
    <property type="entry name" value="ARM_REPEAT"/>
    <property type="match status" value="1"/>
</dbReference>
<dbReference type="SMART" id="SM00185">
    <property type="entry name" value="ARM"/>
    <property type="match status" value="3"/>
</dbReference>
<dbReference type="InterPro" id="IPR058678">
    <property type="entry name" value="ARM_PUB"/>
</dbReference>
<evidence type="ECO:0000256" key="3">
    <source>
        <dbReference type="PROSITE-ProRule" id="PRU00259"/>
    </source>
</evidence>
<proteinExistence type="predicted"/>
<dbReference type="OrthoDB" id="7537227at2759"/>
<comment type="caution">
    <text evidence="5">The sequence shown here is derived from an EMBL/GenBank/DDBJ whole genome shotgun (WGS) entry which is preliminary data.</text>
</comment>
<evidence type="ECO:0000259" key="4">
    <source>
        <dbReference type="Pfam" id="PF25598"/>
    </source>
</evidence>
<gene>
    <name evidence="5" type="ORF">PHJA_001684700</name>
</gene>
<sequence>MGTVTSKKNATCALLSVALTDENKLLTGACGAIPPLVAFLINGSSRGRKYALTTLYKLCSSRLNKERAVRAGVLRPLVDLVAEQGIGLAEKAMVVLSSLARIEMGREAIVVENGIATLVEAIEDGSDKLKDFAVLMLLQMCDESIYFSEGGIVPLVGLSHSGTAKAKHKVSLSMQKSGLFYPRQSLV</sequence>
<dbReference type="InterPro" id="IPR011989">
    <property type="entry name" value="ARM-like"/>
</dbReference>
<dbReference type="SUPFAM" id="SSF48371">
    <property type="entry name" value="ARM repeat"/>
    <property type="match status" value="1"/>
</dbReference>
<protein>
    <submittedName>
        <fullName evidence="5">U-box domain-containing protein 4</fullName>
    </submittedName>
</protein>
<reference evidence="5" key="1">
    <citation type="submission" date="2020-07" db="EMBL/GenBank/DDBJ databases">
        <title>Ethylene signaling mediates host invasion by parasitic plants.</title>
        <authorList>
            <person name="Yoshida S."/>
        </authorList>
    </citation>
    <scope>NUCLEOTIDE SEQUENCE</scope>
    <source>
        <strain evidence="5">Okayama</strain>
    </source>
</reference>
<dbReference type="PANTHER" id="PTHR23315">
    <property type="entry name" value="U BOX DOMAIN-CONTAINING"/>
    <property type="match status" value="1"/>
</dbReference>
<keyword evidence="2" id="KW-0833">Ubl conjugation pathway</keyword>
<feature type="domain" description="U-box" evidence="4">
    <location>
        <begin position="5"/>
        <end position="141"/>
    </location>
</feature>
<dbReference type="InterPro" id="IPR016024">
    <property type="entry name" value="ARM-type_fold"/>
</dbReference>
<name>A0A830CGA5_9LAMI</name>
<dbReference type="InterPro" id="IPR000225">
    <property type="entry name" value="Armadillo"/>
</dbReference>
<feature type="repeat" description="ARM" evidence="3">
    <location>
        <begin position="72"/>
        <end position="114"/>
    </location>
</feature>
<keyword evidence="6" id="KW-1185">Reference proteome</keyword>